<evidence type="ECO:0000256" key="3">
    <source>
        <dbReference type="ARBA" id="ARBA00022692"/>
    </source>
</evidence>
<evidence type="ECO:0000256" key="5">
    <source>
        <dbReference type="ARBA" id="ARBA00022989"/>
    </source>
</evidence>
<proteinExistence type="predicted"/>
<dbReference type="InterPro" id="IPR001611">
    <property type="entry name" value="Leu-rich_rpt"/>
</dbReference>
<accession>A0A540KP14</accession>
<dbReference type="EMBL" id="VIEB01001062">
    <property type="protein sequence ID" value="TQD75966.1"/>
    <property type="molecule type" value="Genomic_DNA"/>
</dbReference>
<dbReference type="STRING" id="106549.A0A540KP14"/>
<evidence type="ECO:0000256" key="1">
    <source>
        <dbReference type="ARBA" id="ARBA00004370"/>
    </source>
</evidence>
<dbReference type="SUPFAM" id="SSF52058">
    <property type="entry name" value="L domain-like"/>
    <property type="match status" value="1"/>
</dbReference>
<dbReference type="Gene3D" id="3.80.10.10">
    <property type="entry name" value="Ribonuclease Inhibitor"/>
    <property type="match status" value="1"/>
</dbReference>
<keyword evidence="5" id="KW-1133">Transmembrane helix</keyword>
<dbReference type="GO" id="GO:0016020">
    <property type="term" value="C:membrane"/>
    <property type="evidence" value="ECO:0007669"/>
    <property type="project" value="UniProtKB-SubCell"/>
</dbReference>
<sequence length="221" mass="23982">MNQFSGPIPVSVANASNLMRFVILDNKFTGKVPSLAGMSNLVWLGISNNSLGYNQEGDLDFLSSLVNCTNLQILSISDNNFGGVLPESLGNLSTTVKQMIFGRNWMRGNIPVRVGNLFNLEVLAFDANLLTGAIPSSIEICDPQLLHTEESGITTATDNRGDLGQDDQRPRADQCLISLARIGVACSAAMPRERMDASNVVAELCRTRDVLVGTRMPRERP</sequence>
<gene>
    <name evidence="7" type="ORF">C1H46_038499</name>
</gene>
<dbReference type="Pfam" id="PF00560">
    <property type="entry name" value="LRR_1"/>
    <property type="match status" value="1"/>
</dbReference>
<keyword evidence="3" id="KW-0812">Transmembrane</keyword>
<comment type="caution">
    <text evidence="7">The sequence shown here is derived from an EMBL/GenBank/DDBJ whole genome shotgun (WGS) entry which is preliminary data.</text>
</comment>
<evidence type="ECO:0000256" key="2">
    <source>
        <dbReference type="ARBA" id="ARBA00022614"/>
    </source>
</evidence>
<protein>
    <recommendedName>
        <fullName evidence="9">Leucine-rich repeat-containing N-terminal plant-type domain-containing protein</fullName>
    </recommendedName>
</protein>
<keyword evidence="2" id="KW-0433">Leucine-rich repeat</keyword>
<keyword evidence="6" id="KW-0472">Membrane</keyword>
<evidence type="ECO:0000256" key="4">
    <source>
        <dbReference type="ARBA" id="ARBA00022737"/>
    </source>
</evidence>
<organism evidence="7 8">
    <name type="scientific">Malus baccata</name>
    <name type="common">Siberian crab apple</name>
    <name type="synonym">Pyrus baccata</name>
    <dbReference type="NCBI Taxonomy" id="106549"/>
    <lineage>
        <taxon>Eukaryota</taxon>
        <taxon>Viridiplantae</taxon>
        <taxon>Streptophyta</taxon>
        <taxon>Embryophyta</taxon>
        <taxon>Tracheophyta</taxon>
        <taxon>Spermatophyta</taxon>
        <taxon>Magnoliopsida</taxon>
        <taxon>eudicotyledons</taxon>
        <taxon>Gunneridae</taxon>
        <taxon>Pentapetalae</taxon>
        <taxon>rosids</taxon>
        <taxon>fabids</taxon>
        <taxon>Rosales</taxon>
        <taxon>Rosaceae</taxon>
        <taxon>Amygdaloideae</taxon>
        <taxon>Maleae</taxon>
        <taxon>Malus</taxon>
    </lineage>
</organism>
<dbReference type="InterPro" id="IPR051809">
    <property type="entry name" value="Plant_receptor-like_S/T_kinase"/>
</dbReference>
<evidence type="ECO:0000256" key="6">
    <source>
        <dbReference type="ARBA" id="ARBA00023136"/>
    </source>
</evidence>
<dbReference type="InterPro" id="IPR032675">
    <property type="entry name" value="LRR_dom_sf"/>
</dbReference>
<dbReference type="Proteomes" id="UP000315295">
    <property type="component" value="Unassembled WGS sequence"/>
</dbReference>
<keyword evidence="8" id="KW-1185">Reference proteome</keyword>
<reference evidence="7 8" key="1">
    <citation type="journal article" date="2019" name="G3 (Bethesda)">
        <title>Sequencing of a Wild Apple (Malus baccata) Genome Unravels the Differences Between Cultivated and Wild Apple Species Regarding Disease Resistance and Cold Tolerance.</title>
        <authorList>
            <person name="Chen X."/>
        </authorList>
    </citation>
    <scope>NUCLEOTIDE SEQUENCE [LARGE SCALE GENOMIC DNA]</scope>
    <source>
        <strain evidence="8">cv. Shandingzi</strain>
        <tissue evidence="7">Leaves</tissue>
    </source>
</reference>
<name>A0A540KP14_MALBA</name>
<keyword evidence="4" id="KW-0677">Repeat</keyword>
<evidence type="ECO:0000313" key="8">
    <source>
        <dbReference type="Proteomes" id="UP000315295"/>
    </source>
</evidence>
<dbReference type="PANTHER" id="PTHR27008:SF596">
    <property type="entry name" value="OS02G0215500 PROTEIN"/>
    <property type="match status" value="1"/>
</dbReference>
<dbReference type="PANTHER" id="PTHR27008">
    <property type="entry name" value="OS04G0122200 PROTEIN"/>
    <property type="match status" value="1"/>
</dbReference>
<comment type="subcellular location">
    <subcellularLocation>
        <location evidence="1">Membrane</location>
    </subcellularLocation>
</comment>
<evidence type="ECO:0000313" key="7">
    <source>
        <dbReference type="EMBL" id="TQD75966.1"/>
    </source>
</evidence>
<dbReference type="AlphaFoldDB" id="A0A540KP14"/>
<evidence type="ECO:0008006" key="9">
    <source>
        <dbReference type="Google" id="ProtNLM"/>
    </source>
</evidence>